<dbReference type="Gene3D" id="1.10.10.10">
    <property type="entry name" value="Winged helix-like DNA-binding domain superfamily/Winged helix DNA-binding domain"/>
    <property type="match status" value="1"/>
</dbReference>
<accession>A0ABT7DJZ3</accession>
<dbReference type="PROSITE" id="PS50995">
    <property type="entry name" value="HTH_MARR_2"/>
    <property type="match status" value="1"/>
</dbReference>
<dbReference type="Proteomes" id="UP001232750">
    <property type="component" value="Unassembled WGS sequence"/>
</dbReference>
<dbReference type="SUPFAM" id="SSF46785">
    <property type="entry name" value="Winged helix' DNA-binding domain"/>
    <property type="match status" value="1"/>
</dbReference>
<dbReference type="Pfam" id="PF12802">
    <property type="entry name" value="MarR_2"/>
    <property type="match status" value="1"/>
</dbReference>
<name>A0ABT7DJZ3_9ACTN</name>
<dbReference type="SMART" id="SM00347">
    <property type="entry name" value="HTH_MARR"/>
    <property type="match status" value="1"/>
</dbReference>
<dbReference type="InterPro" id="IPR036390">
    <property type="entry name" value="WH_DNA-bd_sf"/>
</dbReference>
<dbReference type="InterPro" id="IPR036388">
    <property type="entry name" value="WH-like_DNA-bd_sf"/>
</dbReference>
<dbReference type="PANTHER" id="PTHR42756">
    <property type="entry name" value="TRANSCRIPTIONAL REGULATOR, MARR"/>
    <property type="match status" value="1"/>
</dbReference>
<evidence type="ECO:0000256" key="1">
    <source>
        <dbReference type="ARBA" id="ARBA00023015"/>
    </source>
</evidence>
<keyword evidence="1" id="KW-0805">Transcription regulation</keyword>
<sequence length="164" mass="18521">MNDVTMEKRHEELIIRMGRALSQMNGVYAKAEKLMGLNPYVSKVLYALSFGEGITQSEICDAYEMPKQTVNNIVKRLVDKGFAEVRCDDANRKSKPIVLTEEGNAFADYVLAPMLLFEKRVLTDMGEESYTKLIELLEEEAEAIERAIAQGCLHKDAAQEAWNL</sequence>
<keyword evidence="2" id="KW-0238">DNA-binding</keyword>
<gene>
    <name evidence="5" type="ORF">QNJ86_01995</name>
</gene>
<evidence type="ECO:0000256" key="3">
    <source>
        <dbReference type="ARBA" id="ARBA00023163"/>
    </source>
</evidence>
<reference evidence="5 6" key="1">
    <citation type="submission" date="2023-05" db="EMBL/GenBank/DDBJ databases">
        <title>Gordonibacter KGMB12511T sp. nov., isolated from faeces of healthy Korean.</title>
        <authorList>
            <person name="Kim H.S."/>
            <person name="Kim J.-S."/>
            <person name="Suh M.K."/>
            <person name="Eom M.K."/>
            <person name="Do H.E."/>
            <person name="Lee J.-S."/>
        </authorList>
    </citation>
    <scope>NUCLEOTIDE SEQUENCE [LARGE SCALE GENOMIC DNA]</scope>
    <source>
        <strain evidence="5 6">KGMB12511</strain>
    </source>
</reference>
<evidence type="ECO:0000259" key="4">
    <source>
        <dbReference type="PROSITE" id="PS50995"/>
    </source>
</evidence>
<dbReference type="EMBL" id="JASJEU010000003">
    <property type="protein sequence ID" value="MDJ1649562.1"/>
    <property type="molecule type" value="Genomic_DNA"/>
</dbReference>
<feature type="domain" description="HTH marR-type" evidence="4">
    <location>
        <begin position="10"/>
        <end position="142"/>
    </location>
</feature>
<protein>
    <submittedName>
        <fullName evidence="5">MarR family transcriptional regulator</fullName>
    </submittedName>
</protein>
<dbReference type="RefSeq" id="WP_283830894.1">
    <property type="nucleotide sequence ID" value="NZ_JASJEU010000003.1"/>
</dbReference>
<dbReference type="InterPro" id="IPR000835">
    <property type="entry name" value="HTH_MarR-typ"/>
</dbReference>
<proteinExistence type="predicted"/>
<keyword evidence="6" id="KW-1185">Reference proteome</keyword>
<evidence type="ECO:0000256" key="2">
    <source>
        <dbReference type="ARBA" id="ARBA00023125"/>
    </source>
</evidence>
<evidence type="ECO:0000313" key="5">
    <source>
        <dbReference type="EMBL" id="MDJ1649562.1"/>
    </source>
</evidence>
<dbReference type="PANTHER" id="PTHR42756:SF1">
    <property type="entry name" value="TRANSCRIPTIONAL REPRESSOR OF EMRAB OPERON"/>
    <property type="match status" value="1"/>
</dbReference>
<evidence type="ECO:0000313" key="6">
    <source>
        <dbReference type="Proteomes" id="UP001232750"/>
    </source>
</evidence>
<organism evidence="5 6">
    <name type="scientific">Gordonibacter faecis</name>
    <dbReference type="NCBI Taxonomy" id="3047475"/>
    <lineage>
        <taxon>Bacteria</taxon>
        <taxon>Bacillati</taxon>
        <taxon>Actinomycetota</taxon>
        <taxon>Coriobacteriia</taxon>
        <taxon>Eggerthellales</taxon>
        <taxon>Eggerthellaceae</taxon>
        <taxon>Gordonibacter</taxon>
    </lineage>
</organism>
<keyword evidence="3" id="KW-0804">Transcription</keyword>
<comment type="caution">
    <text evidence="5">The sequence shown here is derived from an EMBL/GenBank/DDBJ whole genome shotgun (WGS) entry which is preliminary data.</text>
</comment>